<evidence type="ECO:0000313" key="2">
    <source>
        <dbReference type="Proteomes" id="UP000886757"/>
    </source>
</evidence>
<dbReference type="SUPFAM" id="SSF48371">
    <property type="entry name" value="ARM repeat"/>
    <property type="match status" value="1"/>
</dbReference>
<protein>
    <submittedName>
        <fullName evidence="1">DNA alkylation repair protein</fullName>
    </submittedName>
</protein>
<dbReference type="Gene3D" id="1.25.10.90">
    <property type="match status" value="1"/>
</dbReference>
<accession>A0A9D1ADJ9</accession>
<reference evidence="1" key="2">
    <citation type="journal article" date="2021" name="PeerJ">
        <title>Extensive microbial diversity within the chicken gut microbiome revealed by metagenomics and culture.</title>
        <authorList>
            <person name="Gilroy R."/>
            <person name="Ravi A."/>
            <person name="Getino M."/>
            <person name="Pursley I."/>
            <person name="Horton D.L."/>
            <person name="Alikhan N.F."/>
            <person name="Baker D."/>
            <person name="Gharbi K."/>
            <person name="Hall N."/>
            <person name="Watson M."/>
            <person name="Adriaenssens E.M."/>
            <person name="Foster-Nyarko E."/>
            <person name="Jarju S."/>
            <person name="Secka A."/>
            <person name="Antonio M."/>
            <person name="Oren A."/>
            <person name="Chaudhuri R.R."/>
            <person name="La Ragione R."/>
            <person name="Hildebrand F."/>
            <person name="Pallen M.J."/>
        </authorList>
    </citation>
    <scope>NUCLEOTIDE SEQUENCE</scope>
    <source>
        <strain evidence="1">ChiSjej4B22-8148</strain>
    </source>
</reference>
<proteinExistence type="predicted"/>
<dbReference type="Proteomes" id="UP000886757">
    <property type="component" value="Unassembled WGS sequence"/>
</dbReference>
<dbReference type="EMBL" id="DVGK01000069">
    <property type="protein sequence ID" value="HIR13449.1"/>
    <property type="molecule type" value="Genomic_DNA"/>
</dbReference>
<dbReference type="InterPro" id="IPR016024">
    <property type="entry name" value="ARM-type_fold"/>
</dbReference>
<reference evidence="1" key="1">
    <citation type="submission" date="2020-10" db="EMBL/GenBank/DDBJ databases">
        <authorList>
            <person name="Gilroy R."/>
        </authorList>
    </citation>
    <scope>NUCLEOTIDE SEQUENCE</scope>
    <source>
        <strain evidence="1">ChiSjej4B22-8148</strain>
    </source>
</reference>
<name>A0A9D1ADJ9_9FIRM</name>
<dbReference type="CDD" id="cd06561">
    <property type="entry name" value="AlkD_like"/>
    <property type="match status" value="1"/>
</dbReference>
<dbReference type="Pfam" id="PF08713">
    <property type="entry name" value="DNA_alkylation"/>
    <property type="match status" value="1"/>
</dbReference>
<gene>
    <name evidence="1" type="ORF">IAB31_05960</name>
</gene>
<dbReference type="AlphaFoldDB" id="A0A9D1ADJ9"/>
<sequence length="234" mass="27706">MDKEEALRELIKNRDESYKAFNDVIANCPDIPTLGVRVPKVRAVAARAGREDPDTYFASVEVCREPMYLEEHMLWGMAIGYTKNRPAAWYQERLDRYVPGIASWGDCDCGTSTLKFMERDQELWFAYLEKWLKSSREFELRFGIVALMDYYLKDEWIDQALDYFCRPLSEAYYVRMAQAWALSVAFVKYREKTLERFQTGIKDAWVQNKAIQKCRESRRVSPQDKELLLGWKRR</sequence>
<evidence type="ECO:0000313" key="1">
    <source>
        <dbReference type="EMBL" id="HIR13449.1"/>
    </source>
</evidence>
<dbReference type="InterPro" id="IPR014825">
    <property type="entry name" value="DNA_alkylation"/>
</dbReference>
<comment type="caution">
    <text evidence="1">The sequence shown here is derived from an EMBL/GenBank/DDBJ whole genome shotgun (WGS) entry which is preliminary data.</text>
</comment>
<organism evidence="1 2">
    <name type="scientific">Candidatus Choladousia intestinavium</name>
    <dbReference type="NCBI Taxonomy" id="2840727"/>
    <lineage>
        <taxon>Bacteria</taxon>
        <taxon>Bacillati</taxon>
        <taxon>Bacillota</taxon>
        <taxon>Clostridia</taxon>
        <taxon>Lachnospirales</taxon>
        <taxon>Lachnospiraceae</taxon>
        <taxon>Lachnospiraceae incertae sedis</taxon>
        <taxon>Candidatus Choladousia</taxon>
    </lineage>
</organism>